<dbReference type="Gene3D" id="3.10.450.50">
    <property type="match status" value="1"/>
</dbReference>
<dbReference type="Proteomes" id="UP001161757">
    <property type="component" value="Unassembled WGS sequence"/>
</dbReference>
<name>A0AAN6ET12_EXODE</name>
<dbReference type="InterPro" id="IPR037401">
    <property type="entry name" value="SnoaL-like"/>
</dbReference>
<proteinExistence type="predicted"/>
<reference evidence="2" key="1">
    <citation type="submission" date="2023-01" db="EMBL/GenBank/DDBJ databases">
        <title>Exophiala dermititidis isolated from Cystic Fibrosis Patient.</title>
        <authorList>
            <person name="Kurbessoian T."/>
            <person name="Crocker A."/>
            <person name="Murante D."/>
            <person name="Hogan D.A."/>
            <person name="Stajich J.E."/>
        </authorList>
    </citation>
    <scope>NUCLEOTIDE SEQUENCE</scope>
    <source>
        <strain evidence="2">Ex8</strain>
    </source>
</reference>
<evidence type="ECO:0000313" key="2">
    <source>
        <dbReference type="EMBL" id="KAJ8989771.1"/>
    </source>
</evidence>
<comment type="caution">
    <text evidence="2">The sequence shown here is derived from an EMBL/GenBank/DDBJ whole genome shotgun (WGS) entry which is preliminary data.</text>
</comment>
<dbReference type="EMBL" id="JAJGCB010000013">
    <property type="protein sequence ID" value="KAJ8989771.1"/>
    <property type="molecule type" value="Genomic_DNA"/>
</dbReference>
<gene>
    <name evidence="2" type="ORF">HRR80_006490</name>
</gene>
<protein>
    <recommendedName>
        <fullName evidence="1">SnoaL-like domain-containing protein</fullName>
    </recommendedName>
</protein>
<dbReference type="SUPFAM" id="SSF54427">
    <property type="entry name" value="NTF2-like"/>
    <property type="match status" value="1"/>
</dbReference>
<dbReference type="AlphaFoldDB" id="A0AAN6ET12"/>
<sequence length="131" mass="15241">MTKTTSILTTLDEILNQKHLPLDEVLNRNFTPDYRQRTNGNWDDREAFAQHAQKLREIVASARIEILDELRDGDRYADRHIVHITKRDGSRVVQEVYLFAHVDQDGRFKRVEETTLMLDGGEADRNIGHAK</sequence>
<evidence type="ECO:0000313" key="3">
    <source>
        <dbReference type="Proteomes" id="UP001161757"/>
    </source>
</evidence>
<evidence type="ECO:0000259" key="1">
    <source>
        <dbReference type="Pfam" id="PF12680"/>
    </source>
</evidence>
<feature type="domain" description="SnoaL-like" evidence="1">
    <location>
        <begin position="26"/>
        <end position="110"/>
    </location>
</feature>
<accession>A0AAN6ET12</accession>
<dbReference type="Pfam" id="PF12680">
    <property type="entry name" value="SnoaL_2"/>
    <property type="match status" value="1"/>
</dbReference>
<organism evidence="2 3">
    <name type="scientific">Exophiala dermatitidis</name>
    <name type="common">Black yeast-like fungus</name>
    <name type="synonym">Wangiella dermatitidis</name>
    <dbReference type="NCBI Taxonomy" id="5970"/>
    <lineage>
        <taxon>Eukaryota</taxon>
        <taxon>Fungi</taxon>
        <taxon>Dikarya</taxon>
        <taxon>Ascomycota</taxon>
        <taxon>Pezizomycotina</taxon>
        <taxon>Eurotiomycetes</taxon>
        <taxon>Chaetothyriomycetidae</taxon>
        <taxon>Chaetothyriales</taxon>
        <taxon>Herpotrichiellaceae</taxon>
        <taxon>Exophiala</taxon>
    </lineage>
</organism>
<dbReference type="InterPro" id="IPR032710">
    <property type="entry name" value="NTF2-like_dom_sf"/>
</dbReference>